<proteinExistence type="predicted"/>
<dbReference type="RefSeq" id="WP_084393638.1">
    <property type="nucleotide sequence ID" value="NZ_BMKF01000001.1"/>
</dbReference>
<feature type="compositionally biased region" description="Acidic residues" evidence="1">
    <location>
        <begin position="80"/>
        <end position="91"/>
    </location>
</feature>
<evidence type="ECO:0000256" key="1">
    <source>
        <dbReference type="SAM" id="MobiDB-lite"/>
    </source>
</evidence>
<keyword evidence="2" id="KW-0472">Membrane</keyword>
<keyword evidence="2" id="KW-1133">Transmembrane helix</keyword>
<evidence type="ECO:0000313" key="4">
    <source>
        <dbReference type="Proteomes" id="UP000628854"/>
    </source>
</evidence>
<evidence type="ECO:0008006" key="5">
    <source>
        <dbReference type="Google" id="ProtNLM"/>
    </source>
</evidence>
<name>A0ABQ1J5S3_9PROT</name>
<dbReference type="EMBL" id="BMKF01000001">
    <property type="protein sequence ID" value="GGB60490.1"/>
    <property type="molecule type" value="Genomic_DNA"/>
</dbReference>
<gene>
    <name evidence="3" type="ORF">GCM10011503_06230</name>
</gene>
<reference evidence="4" key="1">
    <citation type="journal article" date="2019" name="Int. J. Syst. Evol. Microbiol.">
        <title>The Global Catalogue of Microorganisms (GCM) 10K type strain sequencing project: providing services to taxonomists for standard genome sequencing and annotation.</title>
        <authorList>
            <consortium name="The Broad Institute Genomics Platform"/>
            <consortium name="The Broad Institute Genome Sequencing Center for Infectious Disease"/>
            <person name="Wu L."/>
            <person name="Ma J."/>
        </authorList>
    </citation>
    <scope>NUCLEOTIDE SEQUENCE [LARGE SCALE GENOMIC DNA]</scope>
    <source>
        <strain evidence="4">CGMCC 1.15928</strain>
    </source>
</reference>
<evidence type="ECO:0000256" key="2">
    <source>
        <dbReference type="SAM" id="Phobius"/>
    </source>
</evidence>
<dbReference type="Proteomes" id="UP000628854">
    <property type="component" value="Unassembled WGS sequence"/>
</dbReference>
<keyword evidence="4" id="KW-1185">Reference proteome</keyword>
<feature type="transmembrane region" description="Helical" evidence="2">
    <location>
        <begin position="28"/>
        <end position="48"/>
    </location>
</feature>
<keyword evidence="2" id="KW-0812">Transmembrane</keyword>
<protein>
    <recommendedName>
        <fullName evidence="5">Cytochrome C oxidase assembly protein</fullName>
    </recommendedName>
</protein>
<accession>A0ABQ1J5S3</accession>
<evidence type="ECO:0000313" key="3">
    <source>
        <dbReference type="EMBL" id="GGB60490.1"/>
    </source>
</evidence>
<sequence>MNETGDHPSANAGQAEERARLAAQKKRNMWLALALFAFVVIVGVTTVIRLGDADLSKDGGVYWRNDPQPREQAPMPELPSDNDADSEEGPV</sequence>
<feature type="region of interest" description="Disordered" evidence="1">
    <location>
        <begin position="1"/>
        <end position="21"/>
    </location>
</feature>
<comment type="caution">
    <text evidence="3">The sequence shown here is derived from an EMBL/GenBank/DDBJ whole genome shotgun (WGS) entry which is preliminary data.</text>
</comment>
<organism evidence="3 4">
    <name type="scientific">Henriciella pelagia</name>
    <dbReference type="NCBI Taxonomy" id="1977912"/>
    <lineage>
        <taxon>Bacteria</taxon>
        <taxon>Pseudomonadati</taxon>
        <taxon>Pseudomonadota</taxon>
        <taxon>Alphaproteobacteria</taxon>
        <taxon>Hyphomonadales</taxon>
        <taxon>Hyphomonadaceae</taxon>
        <taxon>Henriciella</taxon>
    </lineage>
</organism>
<feature type="region of interest" description="Disordered" evidence="1">
    <location>
        <begin position="56"/>
        <end position="91"/>
    </location>
</feature>